<organism evidence="2 3">
    <name type="scientific">Rhodotorula mucilaginosa</name>
    <name type="common">Yeast</name>
    <name type="synonym">Rhodotorula rubra</name>
    <dbReference type="NCBI Taxonomy" id="5537"/>
    <lineage>
        <taxon>Eukaryota</taxon>
        <taxon>Fungi</taxon>
        <taxon>Dikarya</taxon>
        <taxon>Basidiomycota</taxon>
        <taxon>Pucciniomycotina</taxon>
        <taxon>Microbotryomycetes</taxon>
        <taxon>Sporidiobolales</taxon>
        <taxon>Sporidiobolaceae</taxon>
        <taxon>Rhodotorula</taxon>
    </lineage>
</organism>
<evidence type="ECO:0000313" key="3">
    <source>
        <dbReference type="Proteomes" id="UP000777482"/>
    </source>
</evidence>
<feature type="compositionally biased region" description="Basic and acidic residues" evidence="1">
    <location>
        <begin position="1"/>
        <end position="23"/>
    </location>
</feature>
<proteinExistence type="predicted"/>
<feature type="region of interest" description="Disordered" evidence="1">
    <location>
        <begin position="1"/>
        <end position="37"/>
    </location>
</feature>
<gene>
    <name evidence="2" type="ORF">C6P46_004607</name>
</gene>
<feature type="compositionally biased region" description="Low complexity" evidence="1">
    <location>
        <begin position="24"/>
        <end position="37"/>
    </location>
</feature>
<evidence type="ECO:0000313" key="2">
    <source>
        <dbReference type="EMBL" id="KAG0660425.1"/>
    </source>
</evidence>
<evidence type="ECO:0000256" key="1">
    <source>
        <dbReference type="SAM" id="MobiDB-lite"/>
    </source>
</evidence>
<protein>
    <submittedName>
        <fullName evidence="2">Uncharacterized protein</fullName>
    </submittedName>
</protein>
<accession>A0A9P6W0M4</accession>
<comment type="caution">
    <text evidence="2">The sequence shown here is derived from an EMBL/GenBank/DDBJ whole genome shotgun (WGS) entry which is preliminary data.</text>
</comment>
<keyword evidence="3" id="KW-1185">Reference proteome</keyword>
<reference evidence="2 3" key="1">
    <citation type="submission" date="2020-11" db="EMBL/GenBank/DDBJ databases">
        <title>Kefir isolates.</title>
        <authorList>
            <person name="Marcisauskas S."/>
            <person name="Kim Y."/>
            <person name="Blasche S."/>
        </authorList>
    </citation>
    <scope>NUCLEOTIDE SEQUENCE [LARGE SCALE GENOMIC DNA]</scope>
    <source>
        <strain evidence="2 3">KR</strain>
    </source>
</reference>
<name>A0A9P6W0M4_RHOMI</name>
<dbReference type="EMBL" id="PUHQ01000044">
    <property type="protein sequence ID" value="KAG0660425.1"/>
    <property type="molecule type" value="Genomic_DNA"/>
</dbReference>
<dbReference type="AlphaFoldDB" id="A0A9P6W0M4"/>
<sequence>MARRYEPCTEVVRPGHEHERRASDPSSSDLGSRLRGSPRIISTDVRTSVFLYANSPTTRIVADDDGDCLPGLVDSFGQVRLGSVAPEPGPSWQDGGTRQCPDHVGGAEPVTTLSAMAETTPAVSSTDSGGSLQAPPVFATAATDQQAIQPRMQQQHWIHPTRRRSPYENLHEHDEDRTKEEAVRVEQKKDEIMRKCIAERKERLRRSLVPVLDLTGDCSSEEEGAGMEIDGTLG</sequence>
<dbReference type="Proteomes" id="UP000777482">
    <property type="component" value="Unassembled WGS sequence"/>
</dbReference>